<dbReference type="AlphaFoldDB" id="A0A3N0GBK5"/>
<protein>
    <submittedName>
        <fullName evidence="2">Cell envelope biogenesis protein TolA</fullName>
    </submittedName>
</protein>
<feature type="region of interest" description="Disordered" evidence="1">
    <location>
        <begin position="126"/>
        <end position="216"/>
    </location>
</feature>
<feature type="region of interest" description="Disordered" evidence="1">
    <location>
        <begin position="1"/>
        <end position="44"/>
    </location>
</feature>
<dbReference type="Proteomes" id="UP000276061">
    <property type="component" value="Unassembled WGS sequence"/>
</dbReference>
<dbReference type="OrthoDB" id="6434452at2"/>
<evidence type="ECO:0000256" key="1">
    <source>
        <dbReference type="SAM" id="MobiDB-lite"/>
    </source>
</evidence>
<evidence type="ECO:0000313" key="3">
    <source>
        <dbReference type="Proteomes" id="UP000276061"/>
    </source>
</evidence>
<organism evidence="2 3">
    <name type="scientific">Dickeya undicola</name>
    <dbReference type="NCBI Taxonomy" id="1577887"/>
    <lineage>
        <taxon>Bacteria</taxon>
        <taxon>Pseudomonadati</taxon>
        <taxon>Pseudomonadota</taxon>
        <taxon>Gammaproteobacteria</taxon>
        <taxon>Enterobacterales</taxon>
        <taxon>Pectobacteriaceae</taxon>
        <taxon>Dickeya</taxon>
    </lineage>
</organism>
<proteinExistence type="predicted"/>
<dbReference type="RefSeq" id="WP_123251839.1">
    <property type="nucleotide sequence ID" value="NZ_RJLR01000004.1"/>
</dbReference>
<feature type="compositionally biased region" description="Low complexity" evidence="1">
    <location>
        <begin position="192"/>
        <end position="202"/>
    </location>
</feature>
<sequence length="310" mass="31688">MTSPISFNRSAAGTSAQNARTDTDASSTTRVGAQADASQEQPSVTSVLVQFSDEVRKRIDATMRASMSKMNSIDQDLARGRIEQIKRRIQMLKMMMLSLVGQSVPPGILREIRQLAAELGQAAKTLNEGGGSGVANTGTVGVVGGENQSGAVADGSGDASSGNTSASALSGAMTASVAGERAPVESDGVGEAGDQAAGASAAEKSDGEASAQEAEQLQSVAAAITERGAGSQQRRADAKSVQDAVRELKSLLAMVKNASKKDDKEAQKQIQAINQYIADTEKTVQSMNMAGGGVDLSVGPAGNVSIDVQV</sequence>
<comment type="caution">
    <text evidence="2">The sequence shown here is derived from an EMBL/GenBank/DDBJ whole genome shotgun (WGS) entry which is preliminary data.</text>
</comment>
<gene>
    <name evidence="2" type="ORF">EF878_00505</name>
</gene>
<feature type="compositionally biased region" description="Polar residues" evidence="1">
    <location>
        <begin position="158"/>
        <end position="168"/>
    </location>
</feature>
<reference evidence="2 3" key="1">
    <citation type="submission" date="2018-11" db="EMBL/GenBank/DDBJ databases">
        <title>Characterization of surface water Dickeya isolates.</title>
        <authorList>
            <person name="Van Gijsegem F."/>
            <person name="Pedron J."/>
        </authorList>
    </citation>
    <scope>NUCLEOTIDE SEQUENCE [LARGE SCALE GENOMIC DNA]</scope>
    <source>
        <strain evidence="2 3">FVG1-MFV-O17</strain>
    </source>
</reference>
<accession>A0A3N0GBK5</accession>
<name>A0A3N0GBK5_9GAMM</name>
<evidence type="ECO:0000313" key="2">
    <source>
        <dbReference type="EMBL" id="RNM09863.1"/>
    </source>
</evidence>
<dbReference type="EMBL" id="RJLR01000004">
    <property type="protein sequence ID" value="RNM09863.1"/>
    <property type="molecule type" value="Genomic_DNA"/>
</dbReference>